<feature type="compositionally biased region" description="Basic and acidic residues" evidence="3">
    <location>
        <begin position="151"/>
        <end position="168"/>
    </location>
</feature>
<evidence type="ECO:0000256" key="3">
    <source>
        <dbReference type="SAM" id="MobiDB-lite"/>
    </source>
</evidence>
<proteinExistence type="inferred from homology"/>
<accession>A0ABN3W176</accession>
<reference evidence="5 6" key="1">
    <citation type="journal article" date="2019" name="Int. J. Syst. Evol. Microbiol.">
        <title>The Global Catalogue of Microorganisms (GCM) 10K type strain sequencing project: providing services to taxonomists for standard genome sequencing and annotation.</title>
        <authorList>
            <consortium name="The Broad Institute Genomics Platform"/>
            <consortium name="The Broad Institute Genome Sequencing Center for Infectious Disease"/>
            <person name="Wu L."/>
            <person name="Ma J."/>
        </authorList>
    </citation>
    <scope>NUCLEOTIDE SEQUENCE [LARGE SCALE GENOMIC DNA]</scope>
    <source>
        <strain evidence="5 6">JCM 6242</strain>
    </source>
</reference>
<dbReference type="CDD" id="cd07043">
    <property type="entry name" value="STAS_anti-anti-sigma_factors"/>
    <property type="match status" value="1"/>
</dbReference>
<dbReference type="Pfam" id="PF01740">
    <property type="entry name" value="STAS"/>
    <property type="match status" value="1"/>
</dbReference>
<evidence type="ECO:0000256" key="2">
    <source>
        <dbReference type="RuleBase" id="RU003749"/>
    </source>
</evidence>
<organism evidence="5 6">
    <name type="scientific">Streptosporangium fragile</name>
    <dbReference type="NCBI Taxonomy" id="46186"/>
    <lineage>
        <taxon>Bacteria</taxon>
        <taxon>Bacillati</taxon>
        <taxon>Actinomycetota</taxon>
        <taxon>Actinomycetes</taxon>
        <taxon>Streptosporangiales</taxon>
        <taxon>Streptosporangiaceae</taxon>
        <taxon>Streptosporangium</taxon>
    </lineage>
</organism>
<feature type="region of interest" description="Disordered" evidence="3">
    <location>
        <begin position="122"/>
        <end position="179"/>
    </location>
</feature>
<dbReference type="Gene3D" id="3.30.750.24">
    <property type="entry name" value="STAS domain"/>
    <property type="match status" value="1"/>
</dbReference>
<dbReference type="PROSITE" id="PS50801">
    <property type="entry name" value="STAS"/>
    <property type="match status" value="1"/>
</dbReference>
<dbReference type="PANTHER" id="PTHR33495:SF2">
    <property type="entry name" value="ANTI-SIGMA FACTOR ANTAGONIST TM_1081-RELATED"/>
    <property type="match status" value="1"/>
</dbReference>
<dbReference type="RefSeq" id="WP_344973045.1">
    <property type="nucleotide sequence ID" value="NZ_BAAAVI010000025.1"/>
</dbReference>
<feature type="domain" description="STAS" evidence="4">
    <location>
        <begin position="10"/>
        <end position="120"/>
    </location>
</feature>
<evidence type="ECO:0000313" key="6">
    <source>
        <dbReference type="Proteomes" id="UP001500831"/>
    </source>
</evidence>
<protein>
    <recommendedName>
        <fullName evidence="2">Anti-sigma factor antagonist</fullName>
    </recommendedName>
</protein>
<dbReference type="NCBIfam" id="TIGR00377">
    <property type="entry name" value="ant_ant_sig"/>
    <property type="match status" value="1"/>
</dbReference>
<keyword evidence="6" id="KW-1185">Reference proteome</keyword>
<dbReference type="Proteomes" id="UP001500831">
    <property type="component" value="Unassembled WGS sequence"/>
</dbReference>
<evidence type="ECO:0000259" key="4">
    <source>
        <dbReference type="PROSITE" id="PS50801"/>
    </source>
</evidence>
<evidence type="ECO:0000256" key="1">
    <source>
        <dbReference type="ARBA" id="ARBA00009013"/>
    </source>
</evidence>
<dbReference type="PANTHER" id="PTHR33495">
    <property type="entry name" value="ANTI-SIGMA FACTOR ANTAGONIST TM_1081-RELATED-RELATED"/>
    <property type="match status" value="1"/>
</dbReference>
<dbReference type="InterPro" id="IPR003658">
    <property type="entry name" value="Anti-sigma_ant"/>
</dbReference>
<name>A0ABN3W176_9ACTN</name>
<dbReference type="SUPFAM" id="SSF52091">
    <property type="entry name" value="SpoIIaa-like"/>
    <property type="match status" value="1"/>
</dbReference>
<dbReference type="InterPro" id="IPR036513">
    <property type="entry name" value="STAS_dom_sf"/>
</dbReference>
<evidence type="ECO:0000313" key="5">
    <source>
        <dbReference type="EMBL" id="GAA2876536.1"/>
    </source>
</evidence>
<dbReference type="InterPro" id="IPR002645">
    <property type="entry name" value="STAS_dom"/>
</dbReference>
<gene>
    <name evidence="5" type="ORF">GCM10010517_37730</name>
</gene>
<comment type="caution">
    <text evidence="5">The sequence shown here is derived from an EMBL/GenBank/DDBJ whole genome shotgun (WGS) entry which is preliminary data.</text>
</comment>
<comment type="similarity">
    <text evidence="1 2">Belongs to the anti-sigma-factor antagonist family.</text>
</comment>
<sequence length="179" mass="19427">MVDVRGGSEFHVRADRHRHGTALYATGALDYASSRLLKEGTDAALRAEDRPHLVIDLTGVTFCDSTGYGTLIYALTRVRAVGGTLVLVGPSTTMRERLSLLGVEELFDIRRTVEETVAPCPGEAVLPGERAPARTEHPLVRSGPALSGERVLAHGEGDRRDDRWRSEIPSRPAGPAYPM</sequence>
<dbReference type="EMBL" id="BAAAVI010000025">
    <property type="protein sequence ID" value="GAA2876536.1"/>
    <property type="molecule type" value="Genomic_DNA"/>
</dbReference>